<dbReference type="Proteomes" id="UP000619486">
    <property type="component" value="Unassembled WGS sequence"/>
</dbReference>
<reference evidence="3" key="2">
    <citation type="submission" date="2020-09" db="EMBL/GenBank/DDBJ databases">
        <authorList>
            <person name="Sun Q."/>
            <person name="Ohkuma M."/>
        </authorList>
    </citation>
    <scope>NUCLEOTIDE SEQUENCE</scope>
    <source>
        <strain evidence="3">JCM 3172</strain>
    </source>
</reference>
<dbReference type="InterPro" id="IPR056823">
    <property type="entry name" value="TEN-like_YD-shell"/>
</dbReference>
<dbReference type="NCBIfam" id="TIGR01643">
    <property type="entry name" value="YD_repeat_2x"/>
    <property type="match status" value="2"/>
</dbReference>
<accession>A0A918LLP5</accession>
<evidence type="ECO:0000259" key="2">
    <source>
        <dbReference type="Pfam" id="PF25023"/>
    </source>
</evidence>
<comment type="caution">
    <text evidence="3">The sequence shown here is derived from an EMBL/GenBank/DDBJ whole genome shotgun (WGS) entry which is preliminary data.</text>
</comment>
<evidence type="ECO:0000313" key="4">
    <source>
        <dbReference type="Proteomes" id="UP000619486"/>
    </source>
</evidence>
<keyword evidence="4" id="KW-1185">Reference proteome</keyword>
<protein>
    <recommendedName>
        <fullName evidence="2">Teneurin-like YD-shell domain-containing protein</fullName>
    </recommendedName>
</protein>
<reference evidence="3" key="1">
    <citation type="journal article" date="2014" name="Int. J. Syst. Evol. Microbiol.">
        <title>Complete genome sequence of Corynebacterium casei LMG S-19264T (=DSM 44701T), isolated from a smear-ripened cheese.</title>
        <authorList>
            <consortium name="US DOE Joint Genome Institute (JGI-PGF)"/>
            <person name="Walter F."/>
            <person name="Albersmeier A."/>
            <person name="Kalinowski J."/>
            <person name="Ruckert C."/>
        </authorList>
    </citation>
    <scope>NUCLEOTIDE SEQUENCE</scope>
    <source>
        <strain evidence="3">JCM 3172</strain>
    </source>
</reference>
<dbReference type="Gene3D" id="2.180.10.10">
    <property type="entry name" value="RHS repeat-associated core"/>
    <property type="match status" value="1"/>
</dbReference>
<organism evidence="3 4">
    <name type="scientific">Streptomyces purpureus</name>
    <dbReference type="NCBI Taxonomy" id="1951"/>
    <lineage>
        <taxon>Bacteria</taxon>
        <taxon>Bacillati</taxon>
        <taxon>Actinomycetota</taxon>
        <taxon>Actinomycetes</taxon>
        <taxon>Kitasatosporales</taxon>
        <taxon>Streptomycetaceae</taxon>
        <taxon>Streptomyces</taxon>
    </lineage>
</organism>
<dbReference type="PANTHER" id="PTHR32305">
    <property type="match status" value="1"/>
</dbReference>
<gene>
    <name evidence="3" type="ORF">GCM10014713_00850</name>
</gene>
<dbReference type="PANTHER" id="PTHR32305:SF15">
    <property type="entry name" value="PROTEIN RHSA-RELATED"/>
    <property type="match status" value="1"/>
</dbReference>
<evidence type="ECO:0000313" key="3">
    <source>
        <dbReference type="EMBL" id="GGT12269.1"/>
    </source>
</evidence>
<keyword evidence="1" id="KW-0677">Repeat</keyword>
<feature type="domain" description="Teneurin-like YD-shell" evidence="2">
    <location>
        <begin position="51"/>
        <end position="193"/>
    </location>
</feature>
<dbReference type="EMBL" id="BMQQ01000001">
    <property type="protein sequence ID" value="GGT12269.1"/>
    <property type="molecule type" value="Genomic_DNA"/>
</dbReference>
<dbReference type="InterPro" id="IPR006530">
    <property type="entry name" value="YD"/>
</dbReference>
<dbReference type="InterPro" id="IPR050708">
    <property type="entry name" value="T6SS_VgrG/RHS"/>
</dbReference>
<dbReference type="Pfam" id="PF25023">
    <property type="entry name" value="TEN_YD-shell"/>
    <property type="match status" value="1"/>
</dbReference>
<sequence>MLQETVDGRTLTRTYDEAGRRVRRTTPSGAVSTWSYPGDSTARLDASGHLVDFEFDASGREITRRVGAALTMDHVYDAMGRLTGQHVRAAGDRPVQQRTYTYRPDGHLTTVDDRLTGPRQLELTGQGRVTAVTAENWTERYAYDEAGNQTHASWTGAGTAEGPREYAGTRIGRAGSIRYEHDAQGRVVLRRKTRLSRKPETWRYD</sequence>
<evidence type="ECO:0000256" key="1">
    <source>
        <dbReference type="ARBA" id="ARBA00022737"/>
    </source>
</evidence>
<name>A0A918LLP5_9ACTN</name>
<proteinExistence type="predicted"/>
<dbReference type="AlphaFoldDB" id="A0A918LLP5"/>